<protein>
    <recommendedName>
        <fullName evidence="6">Pentatricopeptide repeat-containing protein</fullName>
    </recommendedName>
</protein>
<dbReference type="InterPro" id="IPR011990">
    <property type="entry name" value="TPR-like_helical_dom_sf"/>
</dbReference>
<accession>A0A835INB1</accession>
<keyword evidence="2" id="KW-0677">Repeat</keyword>
<dbReference type="PANTHER" id="PTHR47939">
    <property type="entry name" value="MEMBRANE-ASSOCIATED SALT-INDUCIBLE PROTEIN-LIKE"/>
    <property type="match status" value="1"/>
</dbReference>
<sequence>MRRIGWQPLIPFVFSKKHKEKASSFSGYNKKEEGTLVSGKKRSLDPVMQKKLITREATRADEALGVFRKMREFGCRPDTTSFNIVIQIFCEEGDMDVVLIGDFDKALELLDEIEKVENGGMPNVVSYISLIQNFCDNGRTVEALAVLDRMGSRGCFPNQVTISTLIKRFYSDDNIEEAHKLIEKVVVNGSVSRNKCYSCLVVSLLRIRT</sequence>
<evidence type="ECO:0000313" key="4">
    <source>
        <dbReference type="EMBL" id="KAF9619692.1"/>
    </source>
</evidence>
<dbReference type="PANTHER" id="PTHR47939:SF1">
    <property type="entry name" value="OS04G0684500 PROTEIN"/>
    <property type="match status" value="1"/>
</dbReference>
<dbReference type="InterPro" id="IPR050667">
    <property type="entry name" value="PPR-containing_protein"/>
</dbReference>
<dbReference type="AlphaFoldDB" id="A0A835INB1"/>
<comment type="caution">
    <text evidence="4">The sequence shown here is derived from an EMBL/GenBank/DDBJ whole genome shotgun (WGS) entry which is preliminary data.</text>
</comment>
<feature type="repeat" description="PPR" evidence="3">
    <location>
        <begin position="123"/>
        <end position="157"/>
    </location>
</feature>
<dbReference type="Pfam" id="PF13812">
    <property type="entry name" value="PPR_3"/>
    <property type="match status" value="1"/>
</dbReference>
<dbReference type="Gene3D" id="1.25.40.10">
    <property type="entry name" value="Tetratricopeptide repeat domain"/>
    <property type="match status" value="1"/>
</dbReference>
<dbReference type="InterPro" id="IPR002885">
    <property type="entry name" value="PPR_rpt"/>
</dbReference>
<reference evidence="4 5" key="1">
    <citation type="submission" date="2020-10" db="EMBL/GenBank/DDBJ databases">
        <title>The Coptis chinensis genome and diversification of protoberbering-type alkaloids.</title>
        <authorList>
            <person name="Wang B."/>
            <person name="Shu S."/>
            <person name="Song C."/>
            <person name="Liu Y."/>
        </authorList>
    </citation>
    <scope>NUCLEOTIDE SEQUENCE [LARGE SCALE GENOMIC DNA]</scope>
    <source>
        <strain evidence="4">HL-2020</strain>
        <tissue evidence="4">Leaf</tissue>
    </source>
</reference>
<keyword evidence="5" id="KW-1185">Reference proteome</keyword>
<evidence type="ECO:0000313" key="5">
    <source>
        <dbReference type="Proteomes" id="UP000631114"/>
    </source>
</evidence>
<comment type="similarity">
    <text evidence="1">Belongs to the PPR family. P subfamily.</text>
</comment>
<dbReference type="Proteomes" id="UP000631114">
    <property type="component" value="Unassembled WGS sequence"/>
</dbReference>
<dbReference type="Pfam" id="PF13041">
    <property type="entry name" value="PPR_2"/>
    <property type="match status" value="1"/>
</dbReference>
<evidence type="ECO:0000256" key="2">
    <source>
        <dbReference type="ARBA" id="ARBA00022737"/>
    </source>
</evidence>
<dbReference type="PROSITE" id="PS51375">
    <property type="entry name" value="PPR"/>
    <property type="match status" value="1"/>
</dbReference>
<evidence type="ECO:0000256" key="3">
    <source>
        <dbReference type="PROSITE-ProRule" id="PRU00708"/>
    </source>
</evidence>
<name>A0A835INB1_9MAGN</name>
<organism evidence="4 5">
    <name type="scientific">Coptis chinensis</name>
    <dbReference type="NCBI Taxonomy" id="261450"/>
    <lineage>
        <taxon>Eukaryota</taxon>
        <taxon>Viridiplantae</taxon>
        <taxon>Streptophyta</taxon>
        <taxon>Embryophyta</taxon>
        <taxon>Tracheophyta</taxon>
        <taxon>Spermatophyta</taxon>
        <taxon>Magnoliopsida</taxon>
        <taxon>Ranunculales</taxon>
        <taxon>Ranunculaceae</taxon>
        <taxon>Coptidoideae</taxon>
        <taxon>Coptis</taxon>
    </lineage>
</organism>
<dbReference type="EMBL" id="JADFTS010000002">
    <property type="protein sequence ID" value="KAF9619692.1"/>
    <property type="molecule type" value="Genomic_DNA"/>
</dbReference>
<evidence type="ECO:0008006" key="6">
    <source>
        <dbReference type="Google" id="ProtNLM"/>
    </source>
</evidence>
<gene>
    <name evidence="4" type="ORF">IFM89_008369</name>
</gene>
<dbReference type="OrthoDB" id="185373at2759"/>
<proteinExistence type="inferred from homology"/>
<dbReference type="NCBIfam" id="TIGR00756">
    <property type="entry name" value="PPR"/>
    <property type="match status" value="2"/>
</dbReference>
<evidence type="ECO:0000256" key="1">
    <source>
        <dbReference type="ARBA" id="ARBA00007626"/>
    </source>
</evidence>